<dbReference type="PANTHER" id="PTHR16943:SF8">
    <property type="entry name" value="2-METHYLCITRATE DEHYDRATASE"/>
    <property type="match status" value="1"/>
</dbReference>
<evidence type="ECO:0000313" key="3">
    <source>
        <dbReference type="EMBL" id="CAG7559384.1"/>
    </source>
</evidence>
<dbReference type="Pfam" id="PF19305">
    <property type="entry name" value="MmgE_PrpD_C"/>
    <property type="match status" value="1"/>
</dbReference>
<accession>A0A8J2ISB2</accession>
<evidence type="ECO:0000259" key="2">
    <source>
        <dbReference type="Pfam" id="PF19305"/>
    </source>
</evidence>
<gene>
    <name evidence="3" type="ORF">FEQUK3_LOCUS5055</name>
</gene>
<comment type="caution">
    <text evidence="3">The sequence shown here is derived from an EMBL/GenBank/DDBJ whole genome shotgun (WGS) entry which is preliminary data.</text>
</comment>
<evidence type="ECO:0000313" key="4">
    <source>
        <dbReference type="Proteomes" id="UP000693738"/>
    </source>
</evidence>
<proteinExistence type="predicted"/>
<dbReference type="Proteomes" id="UP000693738">
    <property type="component" value="Unassembled WGS sequence"/>
</dbReference>
<protein>
    <recommendedName>
        <fullName evidence="5">Immune-responsive protein 1</fullName>
    </recommendedName>
</protein>
<dbReference type="AlphaFoldDB" id="A0A8J2ISB2"/>
<dbReference type="EMBL" id="CAJSTJ010000129">
    <property type="protein sequence ID" value="CAG7559384.1"/>
    <property type="molecule type" value="Genomic_DNA"/>
</dbReference>
<dbReference type="InterPro" id="IPR005656">
    <property type="entry name" value="MmgE_PrpD"/>
</dbReference>
<evidence type="ECO:0000259" key="1">
    <source>
        <dbReference type="Pfam" id="PF03972"/>
    </source>
</evidence>
<evidence type="ECO:0008006" key="5">
    <source>
        <dbReference type="Google" id="ProtNLM"/>
    </source>
</evidence>
<name>A0A8J2ISB2_FUSEQ</name>
<reference evidence="3" key="1">
    <citation type="submission" date="2021-05" db="EMBL/GenBank/DDBJ databases">
        <authorList>
            <person name="Khan N."/>
        </authorList>
    </citation>
    <scope>NUCLEOTIDE SEQUENCE</scope>
</reference>
<sequence length="477" mass="52140">MGESKASPTMQLSQWVSDLKLQDIPEQVRTRAKYLILDGLACAFVGSHLPWSEKAAQALLNLEPTQGDASLVGWGGRKVTALTAALLNGTFIQGFELDDWHSEAPLHSNSIILPALFAAAEHASQSTISGRDFLLPTIAGYETGPRVGRSLWGTHVLTSGWHSGAVFGPAAAAASVSKLYGLDVNKVEGAFGIACTQACGLMSAQFESDVKRMHHGIAARNGLMATILAQGGYVGIKQVFEREYGGFLKQFSSGNGKAPQYQVEELTSQLGRKWQTEGIRVKPYAAMAGTHPSIDCVRHLQDQNPEKMKRFNEIKRIEIWLGEAAFHHGGWKAEWPLTATGAQMSNSFTTATQIVHGQVLMPQFKQDMLKNDQVWRLVDLTECKLHITDGDSIGAQEVRIEFQDGTILHHAVPNALGVDPPLPNDDILAKWRKLTKDVVDEKVVTTIEEMVLSLEEQGDIGRLCEFLGQTSKSPLSY</sequence>
<dbReference type="GO" id="GO:0016829">
    <property type="term" value="F:lyase activity"/>
    <property type="evidence" value="ECO:0007669"/>
    <property type="project" value="InterPro"/>
</dbReference>
<dbReference type="InterPro" id="IPR045337">
    <property type="entry name" value="MmgE_PrpD_C"/>
</dbReference>
<organism evidence="3 4">
    <name type="scientific">Fusarium equiseti</name>
    <name type="common">Fusarium scirpi</name>
    <dbReference type="NCBI Taxonomy" id="61235"/>
    <lineage>
        <taxon>Eukaryota</taxon>
        <taxon>Fungi</taxon>
        <taxon>Dikarya</taxon>
        <taxon>Ascomycota</taxon>
        <taxon>Pezizomycotina</taxon>
        <taxon>Sordariomycetes</taxon>
        <taxon>Hypocreomycetidae</taxon>
        <taxon>Hypocreales</taxon>
        <taxon>Nectriaceae</taxon>
        <taxon>Fusarium</taxon>
        <taxon>Fusarium incarnatum-equiseti species complex</taxon>
    </lineage>
</organism>
<dbReference type="InterPro" id="IPR045336">
    <property type="entry name" value="MmgE_PrpD_N"/>
</dbReference>
<dbReference type="Pfam" id="PF03972">
    <property type="entry name" value="MmgE_PrpD_N"/>
    <property type="match status" value="1"/>
</dbReference>
<feature type="domain" description="MmgE/PrpD C-terminal" evidence="2">
    <location>
        <begin position="284"/>
        <end position="455"/>
    </location>
</feature>
<feature type="domain" description="MmgE/PrpD N-terminal" evidence="1">
    <location>
        <begin position="11"/>
        <end position="256"/>
    </location>
</feature>
<dbReference type="PANTHER" id="PTHR16943">
    <property type="entry name" value="2-METHYLCITRATE DEHYDRATASE-RELATED"/>
    <property type="match status" value="1"/>
</dbReference>